<feature type="coiled-coil region" evidence="2">
    <location>
        <begin position="113"/>
        <end position="162"/>
    </location>
</feature>
<dbReference type="PANTHER" id="PTHR21549">
    <property type="entry name" value="MUTATED IN BLADDER CANCER 1"/>
    <property type="match status" value="1"/>
</dbReference>
<sequence>MPPPSSSAALRHRAHIIATSVEEQEAALKEWRARARQNSETLHRLHSKIDAHKKTAETVKRGGRWLAECASLQRESVSCELDLGKAYASCTHLLPESLRSELAAQEAETMRLLNSLSESVMSVRKELQGLHRQAEEPSRQTLEALAKRLSGLRKELLKKKEATAVEAEKILSEDASNEGGQDAAMEALQSLVQARMETFEGLCGLSDGTLHAALVETYRSALQTAGTDAVSQAATAAAAGRGQKGDPTLTPAELRTVALLLKTYDGEMASGATAAAISDELCDRVRRAVPRFSKAAARRAVDEVLRQKRDRVYVRSVTLQYNKKTTELLESFKKAMTAEDEIVQMRNSMKDEARMREERQAKTQQELERLRGAREAKDALRRAEEEATRMEEEEKQQQVLRAREAEFQERLGRLRVYQQQQRELQEKERAVQQAIAEEAALQKAIQQEHNAKRVEERKKEYAEKRRLRRKQQEEIDELNRAHQRTLEAFFKGVERRLGVTCDAERVLQPTTSSQQEVPFVSFAEAAQCKLRGYTVEDVMRDPRVRLQLALLEAGLHQTPYGREVISRGYHVPAAQRASEDNPLRLEY</sequence>
<dbReference type="InterPro" id="IPR039902">
    <property type="entry name" value="CCDC148/CCDC112"/>
</dbReference>
<dbReference type="Proteomes" id="UP000284403">
    <property type="component" value="Unassembled WGS sequence"/>
</dbReference>
<evidence type="ECO:0000313" key="5">
    <source>
        <dbReference type="Proteomes" id="UP000284403"/>
    </source>
</evidence>
<evidence type="ECO:0000313" key="4">
    <source>
        <dbReference type="EMBL" id="RNF27201.1"/>
    </source>
</evidence>
<comment type="caution">
    <text evidence="4">The sequence shown here is derived from an EMBL/GenBank/DDBJ whole genome shotgun (WGS) entry which is preliminary data.</text>
</comment>
<dbReference type="EMBL" id="MKKU01000013">
    <property type="protein sequence ID" value="RNF27201.1"/>
    <property type="molecule type" value="Genomic_DNA"/>
</dbReference>
<organism evidence="4 5">
    <name type="scientific">Trypanosoma conorhini</name>
    <dbReference type="NCBI Taxonomy" id="83891"/>
    <lineage>
        <taxon>Eukaryota</taxon>
        <taxon>Discoba</taxon>
        <taxon>Euglenozoa</taxon>
        <taxon>Kinetoplastea</taxon>
        <taxon>Metakinetoplastina</taxon>
        <taxon>Trypanosomatida</taxon>
        <taxon>Trypanosomatidae</taxon>
        <taxon>Trypanosoma</taxon>
    </lineage>
</organism>
<protein>
    <submittedName>
        <fullName evidence="4">Coiled-coil domain protein</fullName>
    </submittedName>
</protein>
<feature type="region of interest" description="Disordered" evidence="3">
    <location>
        <begin position="356"/>
        <end position="397"/>
    </location>
</feature>
<name>A0A3R7LH67_9TRYP</name>
<keyword evidence="1 2" id="KW-0175">Coiled coil</keyword>
<proteinExistence type="predicted"/>
<reference evidence="4 5" key="1">
    <citation type="journal article" date="2018" name="BMC Genomics">
        <title>Genomic comparison of Trypanosoma conorhini and Trypanosoma rangeli to Trypanosoma cruzi strains of high and low virulence.</title>
        <authorList>
            <person name="Bradwell K.R."/>
            <person name="Koparde V.N."/>
            <person name="Matveyev A.V."/>
            <person name="Serrano M.G."/>
            <person name="Alves J.M."/>
            <person name="Parikh H."/>
            <person name="Huang B."/>
            <person name="Lee V."/>
            <person name="Espinosa-Alvarez O."/>
            <person name="Ortiz P.A."/>
            <person name="Costa-Martins A.G."/>
            <person name="Teixeira M.M."/>
            <person name="Buck G.A."/>
        </authorList>
    </citation>
    <scope>NUCLEOTIDE SEQUENCE [LARGE SCALE GENOMIC DNA]</scope>
    <source>
        <strain evidence="4 5">025E</strain>
    </source>
</reference>
<evidence type="ECO:0000256" key="1">
    <source>
        <dbReference type="ARBA" id="ARBA00023054"/>
    </source>
</evidence>
<dbReference type="GeneID" id="40314186"/>
<dbReference type="AlphaFoldDB" id="A0A3R7LH67"/>
<evidence type="ECO:0000256" key="2">
    <source>
        <dbReference type="SAM" id="Coils"/>
    </source>
</evidence>
<evidence type="ECO:0000256" key="3">
    <source>
        <dbReference type="SAM" id="MobiDB-lite"/>
    </source>
</evidence>
<dbReference type="RefSeq" id="XP_029232407.1">
    <property type="nucleotide sequence ID" value="XM_029367515.1"/>
</dbReference>
<gene>
    <name evidence="4" type="ORF">Tco025E_00575</name>
</gene>
<dbReference type="PANTHER" id="PTHR21549:SF1">
    <property type="entry name" value="COILED-COIL DOMAIN-CONTAINING PROTEIN 148"/>
    <property type="match status" value="1"/>
</dbReference>
<dbReference type="OrthoDB" id="448087at2759"/>
<accession>A0A3R7LH67</accession>
<keyword evidence="5" id="KW-1185">Reference proteome</keyword>